<dbReference type="InterPro" id="IPR045232">
    <property type="entry name" value="FAM234"/>
</dbReference>
<dbReference type="RefSeq" id="WP_146155651.1">
    <property type="nucleotide sequence ID" value="NZ_PVNK01000127.1"/>
</dbReference>
<evidence type="ECO:0000256" key="6">
    <source>
        <dbReference type="SAM" id="MobiDB-lite"/>
    </source>
</evidence>
<evidence type="ECO:0000256" key="1">
    <source>
        <dbReference type="ARBA" id="ARBA00004167"/>
    </source>
</evidence>
<dbReference type="PANTHER" id="PTHR21419">
    <property type="match status" value="1"/>
</dbReference>
<dbReference type="OrthoDB" id="5380843at2"/>
<dbReference type="PANTHER" id="PTHR21419:SF23">
    <property type="entry name" value="PROTEIN DEFECTIVE IN EXINE FORMATION 1"/>
    <property type="match status" value="1"/>
</dbReference>
<dbReference type="InterPro" id="IPR028994">
    <property type="entry name" value="Integrin_alpha_N"/>
</dbReference>
<dbReference type="Pfam" id="PF13517">
    <property type="entry name" value="FG-GAP_3"/>
    <property type="match status" value="1"/>
</dbReference>
<evidence type="ECO:0000256" key="7">
    <source>
        <dbReference type="SAM" id="SignalP"/>
    </source>
</evidence>
<dbReference type="AlphaFoldDB" id="A0A2S9YAM6"/>
<name>A0A2S9YAM6_9BACT</name>
<comment type="subcellular location">
    <subcellularLocation>
        <location evidence="1">Membrane</location>
        <topology evidence="1">Single-pass membrane protein</topology>
    </subcellularLocation>
</comment>
<feature type="region of interest" description="Disordered" evidence="6">
    <location>
        <begin position="26"/>
        <end position="79"/>
    </location>
</feature>
<feature type="signal peptide" evidence="7">
    <location>
        <begin position="1"/>
        <end position="23"/>
    </location>
</feature>
<organism evidence="8 9">
    <name type="scientific">Enhygromyxa salina</name>
    <dbReference type="NCBI Taxonomy" id="215803"/>
    <lineage>
        <taxon>Bacteria</taxon>
        <taxon>Pseudomonadati</taxon>
        <taxon>Myxococcota</taxon>
        <taxon>Polyangia</taxon>
        <taxon>Nannocystales</taxon>
        <taxon>Nannocystaceae</taxon>
        <taxon>Enhygromyxa</taxon>
    </lineage>
</organism>
<reference evidence="8 9" key="1">
    <citation type="submission" date="2018-03" db="EMBL/GenBank/DDBJ databases">
        <title>Draft Genome Sequences of the Obligatory Marine Myxobacteria Enhygromyxa salina SWB005.</title>
        <authorList>
            <person name="Poehlein A."/>
            <person name="Moghaddam J.A."/>
            <person name="Harms H."/>
            <person name="Alanjari M."/>
            <person name="Koenig G.M."/>
            <person name="Daniel R."/>
            <person name="Schaeberle T.F."/>
        </authorList>
    </citation>
    <scope>NUCLEOTIDE SEQUENCE [LARGE SCALE GENOMIC DNA]</scope>
    <source>
        <strain evidence="8 9">SWB005</strain>
    </source>
</reference>
<dbReference type="Proteomes" id="UP000237968">
    <property type="component" value="Unassembled WGS sequence"/>
</dbReference>
<keyword evidence="2" id="KW-0812">Transmembrane</keyword>
<evidence type="ECO:0000256" key="3">
    <source>
        <dbReference type="ARBA" id="ARBA00022729"/>
    </source>
</evidence>
<sequence length="555" mass="59457">MISPRLILGPTVTVAALSLAACADASQTDGDTKGDGITDSLDAGTSGDGDGEPGDGDGDPPIKFDMTIPDAGDTGGNVDECKVSDNMNAVGECEESAPPDSFEPDIQWTFGANEKSWVTPLVGNFTDDNEDGEIDLCDVPDAILVSNTSISYSSDCYVHFLDGETGVEHFSIPPSEHVSCVATPAFGDIDNDGLPELVTVWNSPGGVFRLKAFEHDGTVKWTNQTDGGSGNQFYRQSGAVAIHDLDADGDPEILFNHEVYDSDGFLLWEKSNPLPGEIEASVAVDLDGDGLMEVVTGHSAYHFDGTEYFENYPTITGQSIPQIGDLDDDPEPEIFVTSGQGLFLVEHDGTIKWGPVTPSGVAAGAYLIWQRPGTIHDFDGDGVAELASSSRQFYSVYEGPLANDVLWQAMVSDNSGAAGGTAFDFLGDGVAEAMYADEQFMRIYDGQTGEVLLQQARGSNTVSEYPIVADVDNDGSAEILVVSMTTQPALQVIRDVEDRWIQARRIWNQHAYYVTNVREDGTIPTDPINNWETLNTYRTNAQIEGGGLCLPDPQG</sequence>
<comment type="caution">
    <text evidence="8">The sequence shown here is derived from an EMBL/GenBank/DDBJ whole genome shotgun (WGS) entry which is preliminary data.</text>
</comment>
<gene>
    <name evidence="8" type="ORF">ENSA5_26270</name>
</gene>
<keyword evidence="5" id="KW-0472">Membrane</keyword>
<keyword evidence="4" id="KW-1133">Transmembrane helix</keyword>
<evidence type="ECO:0000313" key="9">
    <source>
        <dbReference type="Proteomes" id="UP000237968"/>
    </source>
</evidence>
<dbReference type="EMBL" id="PVNK01000127">
    <property type="protein sequence ID" value="PRQ02168.1"/>
    <property type="molecule type" value="Genomic_DNA"/>
</dbReference>
<dbReference type="GO" id="GO:0016020">
    <property type="term" value="C:membrane"/>
    <property type="evidence" value="ECO:0007669"/>
    <property type="project" value="UniProtKB-SubCell"/>
</dbReference>
<dbReference type="InterPro" id="IPR013517">
    <property type="entry name" value="FG-GAP"/>
</dbReference>
<evidence type="ECO:0000256" key="4">
    <source>
        <dbReference type="ARBA" id="ARBA00022989"/>
    </source>
</evidence>
<protein>
    <submittedName>
        <fullName evidence="8">FG-GAP repeat protein</fullName>
    </submittedName>
</protein>
<feature type="compositionally biased region" description="Acidic residues" evidence="6">
    <location>
        <begin position="49"/>
        <end position="58"/>
    </location>
</feature>
<evidence type="ECO:0000256" key="2">
    <source>
        <dbReference type="ARBA" id="ARBA00022692"/>
    </source>
</evidence>
<evidence type="ECO:0000313" key="8">
    <source>
        <dbReference type="EMBL" id="PRQ02168.1"/>
    </source>
</evidence>
<keyword evidence="9" id="KW-1185">Reference proteome</keyword>
<evidence type="ECO:0000256" key="5">
    <source>
        <dbReference type="ARBA" id="ARBA00023136"/>
    </source>
</evidence>
<proteinExistence type="predicted"/>
<dbReference type="SUPFAM" id="SSF69318">
    <property type="entry name" value="Integrin alpha N-terminal domain"/>
    <property type="match status" value="2"/>
</dbReference>
<keyword evidence="3 7" id="KW-0732">Signal</keyword>
<dbReference type="PROSITE" id="PS51257">
    <property type="entry name" value="PROKAR_LIPOPROTEIN"/>
    <property type="match status" value="1"/>
</dbReference>
<feature type="chain" id="PRO_5015449126" evidence="7">
    <location>
        <begin position="24"/>
        <end position="555"/>
    </location>
</feature>
<accession>A0A2S9YAM6</accession>